<gene>
    <name evidence="1" type="ORF">BV898_00847</name>
</gene>
<evidence type="ECO:0000313" key="1">
    <source>
        <dbReference type="EMBL" id="OQV25157.1"/>
    </source>
</evidence>
<dbReference type="Proteomes" id="UP000192578">
    <property type="component" value="Unassembled WGS sequence"/>
</dbReference>
<sequence>MATSPLLTMRLPSSISFISPRWPLNQGDMCFCGSSAHHPTNVVDNVAGIVVGMSVDQPVPIPLDRYEHHRDHRHVPFRLDLSCPPRAGTPTKACPWV</sequence>
<accession>A0A1W0XCC3</accession>
<proteinExistence type="predicted"/>
<protein>
    <submittedName>
        <fullName evidence="1">Uncharacterized protein</fullName>
    </submittedName>
</protein>
<organism evidence="1 2">
    <name type="scientific">Hypsibius exemplaris</name>
    <name type="common">Freshwater tardigrade</name>
    <dbReference type="NCBI Taxonomy" id="2072580"/>
    <lineage>
        <taxon>Eukaryota</taxon>
        <taxon>Metazoa</taxon>
        <taxon>Ecdysozoa</taxon>
        <taxon>Tardigrada</taxon>
        <taxon>Eutardigrada</taxon>
        <taxon>Parachela</taxon>
        <taxon>Hypsibioidea</taxon>
        <taxon>Hypsibiidae</taxon>
        <taxon>Hypsibius</taxon>
    </lineage>
</organism>
<evidence type="ECO:0000313" key="2">
    <source>
        <dbReference type="Proteomes" id="UP000192578"/>
    </source>
</evidence>
<keyword evidence="2" id="KW-1185">Reference proteome</keyword>
<name>A0A1W0XCC3_HYPEX</name>
<dbReference type="AlphaFoldDB" id="A0A1W0XCC3"/>
<comment type="caution">
    <text evidence="1">The sequence shown here is derived from an EMBL/GenBank/DDBJ whole genome shotgun (WGS) entry which is preliminary data.</text>
</comment>
<reference evidence="2" key="1">
    <citation type="submission" date="2017-01" db="EMBL/GenBank/DDBJ databases">
        <title>Comparative genomics of anhydrobiosis in the tardigrade Hypsibius dujardini.</title>
        <authorList>
            <person name="Yoshida Y."/>
            <person name="Koutsovoulos G."/>
            <person name="Laetsch D."/>
            <person name="Stevens L."/>
            <person name="Kumar S."/>
            <person name="Horikawa D."/>
            <person name="Ishino K."/>
            <person name="Komine S."/>
            <person name="Tomita M."/>
            <person name="Blaxter M."/>
            <person name="Arakawa K."/>
        </authorList>
    </citation>
    <scope>NUCLEOTIDE SEQUENCE [LARGE SCALE GENOMIC DNA]</scope>
    <source>
        <strain evidence="2">Z151</strain>
    </source>
</reference>
<dbReference type="EMBL" id="MTYJ01000003">
    <property type="protein sequence ID" value="OQV25157.1"/>
    <property type="molecule type" value="Genomic_DNA"/>
</dbReference>